<dbReference type="SUPFAM" id="SSF52833">
    <property type="entry name" value="Thioredoxin-like"/>
    <property type="match status" value="1"/>
</dbReference>
<keyword evidence="1" id="KW-0676">Redox-active center</keyword>
<sequence>MLFLCTGITAYGQETTEKGMRWMTLAEAEEAAKKEPRPILIDLYTDWCGWCKVMDKRTYRNEKVIKYLHSRFYPVKLDAETKSTLSYKGKAFSYNTQYKTNEIALYLTGGQLSYPTTVIIPTTGEDPQPIPGYLAPGELELIVKFFGEGAYRKQEFTAYQKVFKGEW</sequence>
<evidence type="ECO:0000313" key="3">
    <source>
        <dbReference type="EMBL" id="GAO45561.1"/>
    </source>
</evidence>
<proteinExistence type="predicted"/>
<evidence type="ECO:0000256" key="1">
    <source>
        <dbReference type="ARBA" id="ARBA00023284"/>
    </source>
</evidence>
<name>A0A0E9N783_9BACT</name>
<dbReference type="InterPro" id="IPR004879">
    <property type="entry name" value="Ssp411-like_TRX"/>
</dbReference>
<accession>A0A0E9N783</accession>
<evidence type="ECO:0000259" key="2">
    <source>
        <dbReference type="Pfam" id="PF03190"/>
    </source>
</evidence>
<dbReference type="PROSITE" id="PS00194">
    <property type="entry name" value="THIOREDOXIN_1"/>
    <property type="match status" value="1"/>
</dbReference>
<dbReference type="EMBL" id="BBWV01000006">
    <property type="protein sequence ID" value="GAO45561.1"/>
    <property type="molecule type" value="Genomic_DNA"/>
</dbReference>
<keyword evidence="4" id="KW-1185">Reference proteome</keyword>
<dbReference type="Proteomes" id="UP000033121">
    <property type="component" value="Unassembled WGS sequence"/>
</dbReference>
<dbReference type="AlphaFoldDB" id="A0A0E9N783"/>
<protein>
    <recommendedName>
        <fullName evidence="2">Spermatogenesis-associated protein 20-like TRX domain-containing protein</fullName>
    </recommendedName>
</protein>
<dbReference type="Pfam" id="PF03190">
    <property type="entry name" value="Thioredox_DsbH"/>
    <property type="match status" value="1"/>
</dbReference>
<feature type="domain" description="Spermatogenesis-associated protein 20-like TRX" evidence="2">
    <location>
        <begin position="10"/>
        <end position="85"/>
    </location>
</feature>
<comment type="caution">
    <text evidence="3">The sequence shown here is derived from an EMBL/GenBank/DDBJ whole genome shotgun (WGS) entry which is preliminary data.</text>
</comment>
<evidence type="ECO:0000313" key="4">
    <source>
        <dbReference type="Proteomes" id="UP000033121"/>
    </source>
</evidence>
<dbReference type="InterPro" id="IPR036249">
    <property type="entry name" value="Thioredoxin-like_sf"/>
</dbReference>
<gene>
    <name evidence="3" type="ORF">FPE01S_06_00520</name>
</gene>
<organism evidence="3 4">
    <name type="scientific">Flavihumibacter petaseus NBRC 106054</name>
    <dbReference type="NCBI Taxonomy" id="1220578"/>
    <lineage>
        <taxon>Bacteria</taxon>
        <taxon>Pseudomonadati</taxon>
        <taxon>Bacteroidota</taxon>
        <taxon>Chitinophagia</taxon>
        <taxon>Chitinophagales</taxon>
        <taxon>Chitinophagaceae</taxon>
        <taxon>Flavihumibacter</taxon>
    </lineage>
</organism>
<reference evidence="3 4" key="1">
    <citation type="submission" date="2015-04" db="EMBL/GenBank/DDBJ databases">
        <title>Whole genome shotgun sequence of Flavihumibacter petaseus NBRC 106054.</title>
        <authorList>
            <person name="Miyazawa S."/>
            <person name="Hosoyama A."/>
            <person name="Hashimoto M."/>
            <person name="Noguchi M."/>
            <person name="Tsuchikane K."/>
            <person name="Ohji S."/>
            <person name="Yamazoe A."/>
            <person name="Ichikawa N."/>
            <person name="Kimura A."/>
            <person name="Fujita N."/>
        </authorList>
    </citation>
    <scope>NUCLEOTIDE SEQUENCE [LARGE SCALE GENOMIC DNA]</scope>
    <source>
        <strain evidence="3 4">NBRC 106054</strain>
    </source>
</reference>
<dbReference type="Gene3D" id="3.40.30.10">
    <property type="entry name" value="Glutaredoxin"/>
    <property type="match status" value="1"/>
</dbReference>
<dbReference type="STRING" id="1220578.FPE01S_06_00520"/>
<dbReference type="InterPro" id="IPR017937">
    <property type="entry name" value="Thioredoxin_CS"/>
</dbReference>